<reference evidence="3" key="1">
    <citation type="journal article" date="2013" name="Nature">
        <title>Draft genome of the wheat A-genome progenitor Triticum urartu.</title>
        <authorList>
            <person name="Ling H.Q."/>
            <person name="Zhao S."/>
            <person name="Liu D."/>
            <person name="Wang J."/>
            <person name="Sun H."/>
            <person name="Zhang C."/>
            <person name="Fan H."/>
            <person name="Li D."/>
            <person name="Dong L."/>
            <person name="Tao Y."/>
            <person name="Gao C."/>
            <person name="Wu H."/>
            <person name="Li Y."/>
            <person name="Cui Y."/>
            <person name="Guo X."/>
            <person name="Zheng S."/>
            <person name="Wang B."/>
            <person name="Yu K."/>
            <person name="Liang Q."/>
            <person name="Yang W."/>
            <person name="Lou X."/>
            <person name="Chen J."/>
            <person name="Feng M."/>
            <person name="Jian J."/>
            <person name="Zhang X."/>
            <person name="Luo G."/>
            <person name="Jiang Y."/>
            <person name="Liu J."/>
            <person name="Wang Z."/>
            <person name="Sha Y."/>
            <person name="Zhang B."/>
            <person name="Wu H."/>
            <person name="Tang D."/>
            <person name="Shen Q."/>
            <person name="Xue P."/>
            <person name="Zou S."/>
            <person name="Wang X."/>
            <person name="Liu X."/>
            <person name="Wang F."/>
            <person name="Yang Y."/>
            <person name="An X."/>
            <person name="Dong Z."/>
            <person name="Zhang K."/>
            <person name="Zhang X."/>
            <person name="Luo M.C."/>
            <person name="Dvorak J."/>
            <person name="Tong Y."/>
            <person name="Wang J."/>
            <person name="Yang H."/>
            <person name="Li Z."/>
            <person name="Wang D."/>
            <person name="Zhang A."/>
            <person name="Wang J."/>
        </authorList>
    </citation>
    <scope>NUCLEOTIDE SEQUENCE</scope>
    <source>
        <strain evidence="3">cv. G1812</strain>
    </source>
</reference>
<evidence type="ECO:0000313" key="3">
    <source>
        <dbReference type="Proteomes" id="UP000015106"/>
    </source>
</evidence>
<reference evidence="2" key="2">
    <citation type="submission" date="2018-03" db="EMBL/GenBank/DDBJ databases">
        <title>The Triticum urartu genome reveals the dynamic nature of wheat genome evolution.</title>
        <authorList>
            <person name="Ling H."/>
            <person name="Ma B."/>
            <person name="Shi X."/>
            <person name="Liu H."/>
            <person name="Dong L."/>
            <person name="Sun H."/>
            <person name="Cao Y."/>
            <person name="Gao Q."/>
            <person name="Zheng S."/>
            <person name="Li Y."/>
            <person name="Yu Y."/>
            <person name="Du H."/>
            <person name="Qi M."/>
            <person name="Li Y."/>
            <person name="Yu H."/>
            <person name="Cui Y."/>
            <person name="Wang N."/>
            <person name="Chen C."/>
            <person name="Wu H."/>
            <person name="Zhao Y."/>
            <person name="Zhang J."/>
            <person name="Li Y."/>
            <person name="Zhou W."/>
            <person name="Zhang B."/>
            <person name="Hu W."/>
            <person name="Eijk M."/>
            <person name="Tang J."/>
            <person name="Witsenboer H."/>
            <person name="Zhao S."/>
            <person name="Li Z."/>
            <person name="Zhang A."/>
            <person name="Wang D."/>
            <person name="Liang C."/>
        </authorList>
    </citation>
    <scope>NUCLEOTIDE SEQUENCE [LARGE SCALE GENOMIC DNA]</scope>
    <source>
        <strain evidence="2">cv. G1812</strain>
    </source>
</reference>
<protein>
    <submittedName>
        <fullName evidence="2">Uncharacterized protein</fullName>
    </submittedName>
</protein>
<evidence type="ECO:0000313" key="2">
    <source>
        <dbReference type="EnsemblPlants" id="TuG1812G0500002211.01.T02"/>
    </source>
</evidence>
<accession>A0A8R7QEU7</accession>
<dbReference type="EnsemblPlants" id="TuG1812G0500002211.01.T02">
    <property type="protein sequence ID" value="TuG1812G0500002211.01.T02"/>
    <property type="gene ID" value="TuG1812G0500002211.01"/>
</dbReference>
<dbReference type="Gramene" id="TuG1812G0500002211.01.T02">
    <property type="protein sequence ID" value="TuG1812G0500002211.01.T02"/>
    <property type="gene ID" value="TuG1812G0500002211.01"/>
</dbReference>
<gene>
    <name evidence="2" type="primary">LOC125509149</name>
</gene>
<feature type="compositionally biased region" description="Low complexity" evidence="1">
    <location>
        <begin position="55"/>
        <end position="75"/>
    </location>
</feature>
<sequence length="145" mass="15771">MCRRISSASSSQGSSWKKATRWRTTTSRRSPRFTSCSASTAAGAAPARGEPTHQSSPTSFSSPSSTGSVSSSAASKPLNRCLPLVWSSSCMCCLKVLCTPSRQVCQLPQEEMWPLQREFMMFGFKVNVPSQLTSVLHQSDADRDN</sequence>
<name>A0A8R7QEU7_TRIUA</name>
<organism evidence="2 3">
    <name type="scientific">Triticum urartu</name>
    <name type="common">Red wild einkorn</name>
    <name type="synonym">Crithodium urartu</name>
    <dbReference type="NCBI Taxonomy" id="4572"/>
    <lineage>
        <taxon>Eukaryota</taxon>
        <taxon>Viridiplantae</taxon>
        <taxon>Streptophyta</taxon>
        <taxon>Embryophyta</taxon>
        <taxon>Tracheophyta</taxon>
        <taxon>Spermatophyta</taxon>
        <taxon>Magnoliopsida</taxon>
        <taxon>Liliopsida</taxon>
        <taxon>Poales</taxon>
        <taxon>Poaceae</taxon>
        <taxon>BOP clade</taxon>
        <taxon>Pooideae</taxon>
        <taxon>Triticodae</taxon>
        <taxon>Triticeae</taxon>
        <taxon>Triticinae</taxon>
        <taxon>Triticum</taxon>
    </lineage>
</organism>
<reference evidence="2" key="3">
    <citation type="submission" date="2022-06" db="UniProtKB">
        <authorList>
            <consortium name="EnsemblPlants"/>
        </authorList>
    </citation>
    <scope>IDENTIFICATION</scope>
</reference>
<feature type="region of interest" description="Disordered" evidence="1">
    <location>
        <begin position="1"/>
        <end position="76"/>
    </location>
</feature>
<keyword evidence="3" id="KW-1185">Reference proteome</keyword>
<feature type="compositionally biased region" description="Low complexity" evidence="1">
    <location>
        <begin position="1"/>
        <end position="15"/>
    </location>
</feature>
<feature type="compositionally biased region" description="Low complexity" evidence="1">
    <location>
        <begin position="22"/>
        <end position="47"/>
    </location>
</feature>
<dbReference type="Proteomes" id="UP000015106">
    <property type="component" value="Chromosome 5"/>
</dbReference>
<proteinExistence type="predicted"/>
<dbReference type="AlphaFoldDB" id="A0A8R7QEU7"/>
<evidence type="ECO:0000256" key="1">
    <source>
        <dbReference type="SAM" id="MobiDB-lite"/>
    </source>
</evidence>